<evidence type="ECO:0000256" key="11">
    <source>
        <dbReference type="ARBA" id="ARBA00022989"/>
    </source>
</evidence>
<feature type="domain" description="Apple" evidence="21">
    <location>
        <begin position="361"/>
        <end position="440"/>
    </location>
</feature>
<evidence type="ECO:0000313" key="23">
    <source>
        <dbReference type="RefSeq" id="XP_017698973.3"/>
    </source>
</evidence>
<comment type="catalytic activity">
    <reaction evidence="15 17">
        <text>L-threonyl-[protein] + ATP = O-phospho-L-threonyl-[protein] + ADP + H(+)</text>
        <dbReference type="Rhea" id="RHEA:46608"/>
        <dbReference type="Rhea" id="RHEA-COMP:11060"/>
        <dbReference type="Rhea" id="RHEA-COMP:11605"/>
        <dbReference type="ChEBI" id="CHEBI:15378"/>
        <dbReference type="ChEBI" id="CHEBI:30013"/>
        <dbReference type="ChEBI" id="CHEBI:30616"/>
        <dbReference type="ChEBI" id="CHEBI:61977"/>
        <dbReference type="ChEBI" id="CHEBI:456216"/>
        <dbReference type="EC" id="2.7.11.1"/>
    </reaction>
</comment>
<dbReference type="PROSITE" id="PS50011">
    <property type="entry name" value="PROTEIN_KINASE_DOM"/>
    <property type="match status" value="1"/>
</dbReference>
<evidence type="ECO:0000256" key="14">
    <source>
        <dbReference type="ARBA" id="ARBA00023180"/>
    </source>
</evidence>
<evidence type="ECO:0000256" key="8">
    <source>
        <dbReference type="ARBA" id="ARBA00022741"/>
    </source>
</evidence>
<dbReference type="Gene3D" id="2.90.10.10">
    <property type="entry name" value="Bulb-type lectin domain"/>
    <property type="match status" value="1"/>
</dbReference>
<dbReference type="AlphaFoldDB" id="A0A8B7MUL3"/>
<evidence type="ECO:0000256" key="6">
    <source>
        <dbReference type="ARBA" id="ARBA00022692"/>
    </source>
</evidence>
<evidence type="ECO:0000256" key="16">
    <source>
        <dbReference type="ARBA" id="ARBA00048679"/>
    </source>
</evidence>
<dbReference type="CDD" id="cd14066">
    <property type="entry name" value="STKc_IRAK"/>
    <property type="match status" value="1"/>
</dbReference>
<reference evidence="23" key="2">
    <citation type="submission" date="2025-08" db="UniProtKB">
        <authorList>
            <consortium name="RefSeq"/>
        </authorList>
    </citation>
    <scope>IDENTIFICATION</scope>
    <source>
        <tissue evidence="23">Young leaves</tissue>
    </source>
</reference>
<comment type="subcellular location">
    <subcellularLocation>
        <location evidence="1">Cell membrane</location>
        <topology evidence="1">Single-pass type I membrane protein</topology>
    </subcellularLocation>
</comment>
<evidence type="ECO:0000256" key="7">
    <source>
        <dbReference type="ARBA" id="ARBA00022729"/>
    </source>
</evidence>
<evidence type="ECO:0000259" key="20">
    <source>
        <dbReference type="PROSITE" id="PS50927"/>
    </source>
</evidence>
<proteinExistence type="inferred from homology"/>
<evidence type="ECO:0000256" key="15">
    <source>
        <dbReference type="ARBA" id="ARBA00047899"/>
    </source>
</evidence>
<organism evidence="22 23">
    <name type="scientific">Phoenix dactylifera</name>
    <name type="common">Date palm</name>
    <dbReference type="NCBI Taxonomy" id="42345"/>
    <lineage>
        <taxon>Eukaryota</taxon>
        <taxon>Viridiplantae</taxon>
        <taxon>Streptophyta</taxon>
        <taxon>Embryophyta</taxon>
        <taxon>Tracheophyta</taxon>
        <taxon>Spermatophyta</taxon>
        <taxon>Magnoliopsida</taxon>
        <taxon>Liliopsida</taxon>
        <taxon>Arecaceae</taxon>
        <taxon>Coryphoideae</taxon>
        <taxon>Phoeniceae</taxon>
        <taxon>Phoenix</taxon>
    </lineage>
</organism>
<keyword evidence="7" id="KW-0732">Signal</keyword>
<keyword evidence="2" id="KW-1003">Cell membrane</keyword>
<evidence type="ECO:0000256" key="18">
    <source>
        <dbReference type="SAM" id="Phobius"/>
    </source>
</evidence>
<dbReference type="PROSITE" id="PS50948">
    <property type="entry name" value="PAN"/>
    <property type="match status" value="1"/>
</dbReference>
<keyword evidence="12 18" id="KW-0472">Membrane</keyword>
<evidence type="ECO:0000313" key="22">
    <source>
        <dbReference type="Proteomes" id="UP000228380"/>
    </source>
</evidence>
<dbReference type="InterPro" id="IPR003609">
    <property type="entry name" value="Pan_app"/>
</dbReference>
<dbReference type="FunFam" id="2.90.10.10:FF:000005">
    <property type="entry name" value="G-type lectin S-receptor-like serine/threonine-protein kinase"/>
    <property type="match status" value="1"/>
</dbReference>
<keyword evidence="11 18" id="KW-1133">Transmembrane helix</keyword>
<sequence>MPSNYAISQFAKSRSIKGAIMGDTRSIHGFLVLAFLILLTAKFSHSADTLFPGQSIKDGGKLVSASQTFELGFFSPGSSRNRYVGIWYYKLSTKTVVWVANRESPVFDASGYLTIDGEGNLIILDGIGRSITIASNSGRTNLTVAALTDAGNLVLKEWSGGREGRVLWQSFDHPTDTLIPGMKMGLVGKENRILTSWRSSEDPAEGDFSVGIDPNGTRQFIIWRRRDVYWKSGVWNGMNFSSIPEMTRDYYIGFSYSPNWNGSSFSYSLNDSSKPVRTVMDVSGKIRQLAWVETSQEWVQFWAGPTNYSCEIPTSCGVNGLCNNYTSPACSCPYGFEPTSHVAWNSGDWSGGCVRREKLECGNGNGFTEMKRIKLPIFFSDTGVLSMDIDDCKAKCLLNCTCTAYASAHGNGTGCLLWFGDLLGLQDHYDGAQDLYVRLAASELNHAADNGSKRELWIIVVPTVAAVMLLLGVFLCYLRRRRLYLKAKNASSHELQLLETGTNGAVAYKASEALKDGGGQKAPDCTLFSFPTIAAATNNFSASNKLGEGGFGPVYKGMLEGHELAVKRLSRSSGQGLVEFKNEIALIANLQHRNLVRLLGYCIEGEEKLLIYEYMPNKSLDSYIFDPTKKAELDWTKRFHIIEGIAQGLLYLHKYSRVRVIHRDLKASNILLDSEMNPKISDFGMARIFGRNESQANTKRVVGTYGYMSPEYAMEGLFSEKSDVFSFGVLLLEILSGRKITSFRCQDKSPNLLGYAWELWIEKNILELMDPLLHDACHSEEFSRYIQVALLCVQGIAADRPTMSDVVCMLSNESISLQAPKRPIFSVGRTPDAAYMPADRREECTVNSLSVTALAGR</sequence>
<evidence type="ECO:0000259" key="21">
    <source>
        <dbReference type="PROSITE" id="PS50948"/>
    </source>
</evidence>
<dbReference type="KEGG" id="pda:103709929"/>
<dbReference type="CDD" id="cd01098">
    <property type="entry name" value="PAN_AP_plant"/>
    <property type="match status" value="1"/>
</dbReference>
<keyword evidence="6 18" id="KW-0812">Transmembrane</keyword>
<dbReference type="Gene3D" id="3.30.200.20">
    <property type="entry name" value="Phosphorylase Kinase, domain 1"/>
    <property type="match status" value="1"/>
</dbReference>
<dbReference type="SMART" id="SM00108">
    <property type="entry name" value="B_lectin"/>
    <property type="match status" value="1"/>
</dbReference>
<evidence type="ECO:0000256" key="3">
    <source>
        <dbReference type="ARBA" id="ARBA00022527"/>
    </source>
</evidence>
<keyword evidence="10 17" id="KW-0067">ATP-binding</keyword>
<dbReference type="Pfam" id="PF07714">
    <property type="entry name" value="PK_Tyr_Ser-Thr"/>
    <property type="match status" value="1"/>
</dbReference>
<evidence type="ECO:0000256" key="10">
    <source>
        <dbReference type="ARBA" id="ARBA00022840"/>
    </source>
</evidence>
<reference evidence="22" key="1">
    <citation type="journal article" date="2019" name="Nat. Commun.">
        <title>Genome-wide association mapping of date palm fruit traits.</title>
        <authorList>
            <person name="Hazzouri K.M."/>
            <person name="Gros-Balthazard M."/>
            <person name="Flowers J.M."/>
            <person name="Copetti D."/>
            <person name="Lemansour A."/>
            <person name="Lebrun M."/>
            <person name="Masmoudi K."/>
            <person name="Ferrand S."/>
            <person name="Dhar M.I."/>
            <person name="Fresquez Z.A."/>
            <person name="Rosas U."/>
            <person name="Zhang J."/>
            <person name="Talag J."/>
            <person name="Lee S."/>
            <person name="Kudrna D."/>
            <person name="Powell R.F."/>
            <person name="Leitch I.J."/>
            <person name="Krueger R.R."/>
            <person name="Wing R.A."/>
            <person name="Amiri K.M.A."/>
            <person name="Purugganan M.D."/>
        </authorList>
    </citation>
    <scope>NUCLEOTIDE SEQUENCE [LARGE SCALE GENOMIC DNA]</scope>
    <source>
        <strain evidence="22">cv. Khalas</strain>
    </source>
</reference>
<dbReference type="FunFam" id="1.10.510.10:FF:000060">
    <property type="entry name" value="G-type lectin S-receptor-like serine/threonine-protein kinase"/>
    <property type="match status" value="1"/>
</dbReference>
<accession>A0A8B7MUL3</accession>
<dbReference type="GeneID" id="103709929"/>
<dbReference type="SUPFAM" id="SSF51110">
    <property type="entry name" value="alpha-D-mannose-specific plant lectins"/>
    <property type="match status" value="1"/>
</dbReference>
<dbReference type="InterPro" id="IPR011009">
    <property type="entry name" value="Kinase-like_dom_sf"/>
</dbReference>
<evidence type="ECO:0000256" key="17">
    <source>
        <dbReference type="PIRNR" id="PIRNR000641"/>
    </source>
</evidence>
<evidence type="ECO:0000256" key="9">
    <source>
        <dbReference type="ARBA" id="ARBA00022777"/>
    </source>
</evidence>
<dbReference type="Pfam" id="PF11883">
    <property type="entry name" value="DUF3403"/>
    <property type="match status" value="1"/>
</dbReference>
<gene>
    <name evidence="23" type="primary">LOC103709929</name>
</gene>
<dbReference type="InterPro" id="IPR000719">
    <property type="entry name" value="Prot_kinase_dom"/>
</dbReference>
<dbReference type="GO" id="GO:0005886">
    <property type="term" value="C:plasma membrane"/>
    <property type="evidence" value="ECO:0007669"/>
    <property type="project" value="UniProtKB-SubCell"/>
</dbReference>
<evidence type="ECO:0000256" key="12">
    <source>
        <dbReference type="ARBA" id="ARBA00023136"/>
    </source>
</evidence>
<dbReference type="Proteomes" id="UP000228380">
    <property type="component" value="Chromosome 12"/>
</dbReference>
<evidence type="ECO:0000256" key="1">
    <source>
        <dbReference type="ARBA" id="ARBA00004251"/>
    </source>
</evidence>
<keyword evidence="14" id="KW-0325">Glycoprotein</keyword>
<dbReference type="GO" id="GO:0051707">
    <property type="term" value="P:response to other organism"/>
    <property type="evidence" value="ECO:0007669"/>
    <property type="project" value="UniProtKB-ARBA"/>
</dbReference>
<evidence type="ECO:0000256" key="5">
    <source>
        <dbReference type="ARBA" id="ARBA00022679"/>
    </source>
</evidence>
<dbReference type="PIRSF" id="PIRSF000641">
    <property type="entry name" value="SRK"/>
    <property type="match status" value="1"/>
</dbReference>
<dbReference type="GO" id="GO:0048544">
    <property type="term" value="P:recognition of pollen"/>
    <property type="evidence" value="ECO:0007669"/>
    <property type="project" value="InterPro"/>
</dbReference>
<feature type="transmembrane region" description="Helical" evidence="18">
    <location>
        <begin position="456"/>
        <end position="478"/>
    </location>
</feature>
<keyword evidence="22" id="KW-1185">Reference proteome</keyword>
<comment type="catalytic activity">
    <reaction evidence="16 17">
        <text>L-seryl-[protein] + ATP = O-phospho-L-seryl-[protein] + ADP + H(+)</text>
        <dbReference type="Rhea" id="RHEA:17989"/>
        <dbReference type="Rhea" id="RHEA-COMP:9863"/>
        <dbReference type="Rhea" id="RHEA-COMP:11604"/>
        <dbReference type="ChEBI" id="CHEBI:15378"/>
        <dbReference type="ChEBI" id="CHEBI:29999"/>
        <dbReference type="ChEBI" id="CHEBI:30616"/>
        <dbReference type="ChEBI" id="CHEBI:83421"/>
        <dbReference type="ChEBI" id="CHEBI:456216"/>
        <dbReference type="EC" id="2.7.11.1"/>
    </reaction>
</comment>
<dbReference type="SMART" id="SM00220">
    <property type="entry name" value="S_TKc"/>
    <property type="match status" value="1"/>
</dbReference>
<dbReference type="InterPro" id="IPR024171">
    <property type="entry name" value="SRK-like_kinase"/>
</dbReference>
<dbReference type="InterPro" id="IPR001480">
    <property type="entry name" value="Bulb-type_lectin_dom"/>
</dbReference>
<dbReference type="InterPro" id="IPR036426">
    <property type="entry name" value="Bulb-type_lectin_dom_sf"/>
</dbReference>
<dbReference type="RefSeq" id="XP_017698973.3">
    <property type="nucleotide sequence ID" value="XM_017843484.3"/>
</dbReference>
<dbReference type="FunFam" id="3.30.200.20:FF:000195">
    <property type="entry name" value="G-type lectin S-receptor-like serine/threonine-protein kinase"/>
    <property type="match status" value="1"/>
</dbReference>
<feature type="domain" description="Bulb-type lectin" evidence="20">
    <location>
        <begin position="47"/>
        <end position="168"/>
    </location>
</feature>
<dbReference type="Gene3D" id="1.10.510.10">
    <property type="entry name" value="Transferase(Phosphotransferase) domain 1"/>
    <property type="match status" value="1"/>
</dbReference>
<keyword evidence="3 17" id="KW-0723">Serine/threonine-protein kinase</keyword>
<dbReference type="InterPro" id="IPR008271">
    <property type="entry name" value="Ser/Thr_kinase_AS"/>
</dbReference>
<dbReference type="Pfam" id="PF01453">
    <property type="entry name" value="B_lectin"/>
    <property type="match status" value="1"/>
</dbReference>
<comment type="similarity">
    <text evidence="17">Belongs to the protein kinase superfamily. Ser/Thr protein kinase family.</text>
</comment>
<evidence type="ECO:0000259" key="19">
    <source>
        <dbReference type="PROSITE" id="PS50011"/>
    </source>
</evidence>
<dbReference type="CDD" id="cd00028">
    <property type="entry name" value="B_lectin"/>
    <property type="match status" value="1"/>
</dbReference>
<name>A0A8B7MUL3_PHODC</name>
<dbReference type="GO" id="GO:0004674">
    <property type="term" value="F:protein serine/threonine kinase activity"/>
    <property type="evidence" value="ECO:0007669"/>
    <property type="project" value="UniProtKB-KW"/>
</dbReference>
<keyword evidence="9 17" id="KW-0418">Kinase</keyword>
<dbReference type="InterPro" id="IPR021820">
    <property type="entry name" value="S-locus_recpt_kinase_C"/>
</dbReference>
<evidence type="ECO:0000256" key="4">
    <source>
        <dbReference type="ARBA" id="ARBA00022536"/>
    </source>
</evidence>
<dbReference type="SMART" id="SM00473">
    <property type="entry name" value="PAN_AP"/>
    <property type="match status" value="1"/>
</dbReference>
<dbReference type="Pfam" id="PF00954">
    <property type="entry name" value="S_locus_glycop"/>
    <property type="match status" value="1"/>
</dbReference>
<dbReference type="EC" id="2.7.11.1" evidence="17"/>
<dbReference type="OrthoDB" id="4062651at2759"/>
<feature type="domain" description="Protein kinase" evidence="19">
    <location>
        <begin position="540"/>
        <end position="815"/>
    </location>
</feature>
<keyword evidence="13" id="KW-1015">Disulfide bond</keyword>
<dbReference type="InterPro" id="IPR001245">
    <property type="entry name" value="Ser-Thr/Tyr_kinase_cat_dom"/>
</dbReference>
<dbReference type="PANTHER" id="PTHR27002">
    <property type="entry name" value="RECEPTOR-LIKE SERINE/THREONINE-PROTEIN KINASE SD1-8"/>
    <property type="match status" value="1"/>
</dbReference>
<keyword evidence="5 17" id="KW-0808">Transferase</keyword>
<evidence type="ECO:0000256" key="2">
    <source>
        <dbReference type="ARBA" id="ARBA00022475"/>
    </source>
</evidence>
<dbReference type="SUPFAM" id="SSF56112">
    <property type="entry name" value="Protein kinase-like (PK-like)"/>
    <property type="match status" value="1"/>
</dbReference>
<keyword evidence="8 17" id="KW-0547">Nucleotide-binding</keyword>
<dbReference type="InterPro" id="IPR000858">
    <property type="entry name" value="S_locus_glycoprot_dom"/>
</dbReference>
<dbReference type="GO" id="GO:0005524">
    <property type="term" value="F:ATP binding"/>
    <property type="evidence" value="ECO:0007669"/>
    <property type="project" value="UniProtKB-KW"/>
</dbReference>
<dbReference type="PANTHER" id="PTHR27002:SF925">
    <property type="entry name" value="RECEPTOR-LIKE SERINE_THREONINE-PROTEIN KINASE"/>
    <property type="match status" value="1"/>
</dbReference>
<protein>
    <recommendedName>
        <fullName evidence="17">Receptor-like serine/threonine-protein kinase</fullName>
        <ecNumber evidence="17">2.7.11.1</ecNumber>
    </recommendedName>
</protein>
<keyword evidence="4" id="KW-0245">EGF-like domain</keyword>
<evidence type="ECO:0000256" key="13">
    <source>
        <dbReference type="ARBA" id="ARBA00023157"/>
    </source>
</evidence>
<dbReference type="PROSITE" id="PS50927">
    <property type="entry name" value="BULB_LECTIN"/>
    <property type="match status" value="1"/>
</dbReference>
<dbReference type="PROSITE" id="PS00108">
    <property type="entry name" value="PROTEIN_KINASE_ST"/>
    <property type="match status" value="1"/>
</dbReference>
<dbReference type="Pfam" id="PF08276">
    <property type="entry name" value="PAN_2"/>
    <property type="match status" value="1"/>
</dbReference>